<proteinExistence type="predicted"/>
<reference evidence="2" key="1">
    <citation type="submission" date="2019-04" db="EMBL/GenBank/DDBJ databases">
        <authorList>
            <person name="Alioto T."/>
            <person name="Alioto T."/>
        </authorList>
    </citation>
    <scope>NUCLEOTIDE SEQUENCE [LARGE SCALE GENOMIC DNA]</scope>
</reference>
<name>A0A5E4A4H5_MARMO</name>
<dbReference type="AlphaFoldDB" id="A0A5E4A4H5"/>
<organism evidence="2 3">
    <name type="scientific">Marmota monax</name>
    <name type="common">Woodchuck</name>
    <dbReference type="NCBI Taxonomy" id="9995"/>
    <lineage>
        <taxon>Eukaryota</taxon>
        <taxon>Metazoa</taxon>
        <taxon>Chordata</taxon>
        <taxon>Craniata</taxon>
        <taxon>Vertebrata</taxon>
        <taxon>Euteleostomi</taxon>
        <taxon>Mammalia</taxon>
        <taxon>Eutheria</taxon>
        <taxon>Euarchontoglires</taxon>
        <taxon>Glires</taxon>
        <taxon>Rodentia</taxon>
        <taxon>Sciuromorpha</taxon>
        <taxon>Sciuridae</taxon>
        <taxon>Xerinae</taxon>
        <taxon>Marmotini</taxon>
        <taxon>Marmota</taxon>
    </lineage>
</organism>
<gene>
    <name evidence="2" type="ORF">MONAX_5E016916</name>
</gene>
<evidence type="ECO:0000256" key="1">
    <source>
        <dbReference type="SAM" id="MobiDB-lite"/>
    </source>
</evidence>
<feature type="region of interest" description="Disordered" evidence="1">
    <location>
        <begin position="169"/>
        <end position="194"/>
    </location>
</feature>
<keyword evidence="3" id="KW-1185">Reference proteome</keyword>
<dbReference type="Proteomes" id="UP000335636">
    <property type="component" value="Unassembled WGS sequence"/>
</dbReference>
<dbReference type="EMBL" id="CABDUW010000012">
    <property type="protein sequence ID" value="VTJ52018.1"/>
    <property type="molecule type" value="Genomic_DNA"/>
</dbReference>
<comment type="caution">
    <text evidence="2">The sequence shown here is derived from an EMBL/GenBank/DDBJ whole genome shotgun (WGS) entry which is preliminary data.</text>
</comment>
<accession>A0A5E4A4H5</accession>
<evidence type="ECO:0000313" key="3">
    <source>
        <dbReference type="Proteomes" id="UP000335636"/>
    </source>
</evidence>
<evidence type="ECO:0000313" key="2">
    <source>
        <dbReference type="EMBL" id="VTJ52018.1"/>
    </source>
</evidence>
<protein>
    <submittedName>
        <fullName evidence="2">Uncharacterized protein</fullName>
    </submittedName>
</protein>
<sequence length="225" mass="24830">MKYLSEWDQWKQYSSKSWKRFLEKAREMTTHLELWRKDIRSIEGTWTWLRTVGPAAGASRQGAFPPATDVSSQPRLGLAGPVAPGEAQGPCSGVAWVSAVLMEMLRMFLLFQPRCVAWCHRTAYRITGSQPARWKPGDLGPAEALKSELVTAPGLFARLVVEQAPPWPQAPPHAGWHDSGLSQPCCSESGRPRRPQGILASALTPVPWAPVVGPLHSLVQQPRVP</sequence>